<organism evidence="2 3">
    <name type="scientific">Sulfidibacter corallicola</name>
    <dbReference type="NCBI Taxonomy" id="2818388"/>
    <lineage>
        <taxon>Bacteria</taxon>
        <taxon>Pseudomonadati</taxon>
        <taxon>Acidobacteriota</taxon>
        <taxon>Holophagae</taxon>
        <taxon>Acanthopleuribacterales</taxon>
        <taxon>Acanthopleuribacteraceae</taxon>
        <taxon>Sulfidibacter</taxon>
    </lineage>
</organism>
<dbReference type="KEGG" id="scor:J3U87_29790"/>
<evidence type="ECO:0000313" key="3">
    <source>
        <dbReference type="Proteomes" id="UP000663929"/>
    </source>
</evidence>
<accession>A0A8A4TIP6</accession>
<dbReference type="RefSeq" id="WP_237379426.1">
    <property type="nucleotide sequence ID" value="NZ_CP071793.1"/>
</dbReference>
<evidence type="ECO:0000313" key="2">
    <source>
        <dbReference type="EMBL" id="QTD49796.1"/>
    </source>
</evidence>
<reference evidence="2" key="1">
    <citation type="submission" date="2021-03" db="EMBL/GenBank/DDBJ databases">
        <title>Acanthopleuribacteraceae sp. M133.</title>
        <authorList>
            <person name="Wang G."/>
        </authorList>
    </citation>
    <scope>NUCLEOTIDE SEQUENCE</scope>
    <source>
        <strain evidence="2">M133</strain>
    </source>
</reference>
<sequence>MLSGIRNEKKCPVYLAFLAKLLGLLLVCLSATPPILLFEVLEPPSSGWACESHDCGCDEAKCKVNCCCFPQASEPASDDAEGAPDMALSDMCRGPQERTALLVGFDISVPNLVKPRLRPENAGGPDYLRHPAHRWASPALDPPDKVPIDHA</sequence>
<dbReference type="AlphaFoldDB" id="A0A8A4TIP6"/>
<dbReference type="Proteomes" id="UP000663929">
    <property type="component" value="Chromosome"/>
</dbReference>
<dbReference type="EMBL" id="CP071793">
    <property type="protein sequence ID" value="QTD49796.1"/>
    <property type="molecule type" value="Genomic_DNA"/>
</dbReference>
<evidence type="ECO:0000256" key="1">
    <source>
        <dbReference type="SAM" id="MobiDB-lite"/>
    </source>
</evidence>
<proteinExistence type="predicted"/>
<name>A0A8A4TIP6_SULCO</name>
<feature type="compositionally biased region" description="Basic and acidic residues" evidence="1">
    <location>
        <begin position="142"/>
        <end position="151"/>
    </location>
</feature>
<protein>
    <submittedName>
        <fullName evidence="2">Uncharacterized protein</fullName>
    </submittedName>
</protein>
<feature type="region of interest" description="Disordered" evidence="1">
    <location>
        <begin position="116"/>
        <end position="151"/>
    </location>
</feature>
<gene>
    <name evidence="2" type="ORF">J3U87_29790</name>
</gene>
<keyword evidence="3" id="KW-1185">Reference proteome</keyword>